<feature type="coiled-coil region" evidence="1">
    <location>
        <begin position="17"/>
        <end position="44"/>
    </location>
</feature>
<accession>A0ABC8TY81</accession>
<sequence length="126" mass="14040">MRNEALYLELEKNKASKAEAEVNYTVLTSKAEGLERENIGAEERENGIRLEMAKTNPSRLDGMIPSKLLGETPTLSSSRCTLIFPYKSSRRQWTLVREGSTRVGGGLLGGILGCDEDRGDRRFYLA</sequence>
<keyword evidence="1" id="KW-0175">Coiled coil</keyword>
<gene>
    <name evidence="2" type="ORF">ILEXP_LOCUS44187</name>
</gene>
<proteinExistence type="predicted"/>
<protein>
    <submittedName>
        <fullName evidence="2">Uncharacterized protein</fullName>
    </submittedName>
</protein>
<evidence type="ECO:0000256" key="1">
    <source>
        <dbReference type="SAM" id="Coils"/>
    </source>
</evidence>
<keyword evidence="3" id="KW-1185">Reference proteome</keyword>
<evidence type="ECO:0000313" key="2">
    <source>
        <dbReference type="EMBL" id="CAK9174441.1"/>
    </source>
</evidence>
<dbReference type="Proteomes" id="UP001642360">
    <property type="component" value="Unassembled WGS sequence"/>
</dbReference>
<organism evidence="2 3">
    <name type="scientific">Ilex paraguariensis</name>
    <name type="common">yerba mate</name>
    <dbReference type="NCBI Taxonomy" id="185542"/>
    <lineage>
        <taxon>Eukaryota</taxon>
        <taxon>Viridiplantae</taxon>
        <taxon>Streptophyta</taxon>
        <taxon>Embryophyta</taxon>
        <taxon>Tracheophyta</taxon>
        <taxon>Spermatophyta</taxon>
        <taxon>Magnoliopsida</taxon>
        <taxon>eudicotyledons</taxon>
        <taxon>Gunneridae</taxon>
        <taxon>Pentapetalae</taxon>
        <taxon>asterids</taxon>
        <taxon>campanulids</taxon>
        <taxon>Aquifoliales</taxon>
        <taxon>Aquifoliaceae</taxon>
        <taxon>Ilex</taxon>
    </lineage>
</organism>
<dbReference type="AlphaFoldDB" id="A0ABC8TY81"/>
<comment type="caution">
    <text evidence="2">The sequence shown here is derived from an EMBL/GenBank/DDBJ whole genome shotgun (WGS) entry which is preliminary data.</text>
</comment>
<name>A0ABC8TY81_9AQUA</name>
<evidence type="ECO:0000313" key="3">
    <source>
        <dbReference type="Proteomes" id="UP001642360"/>
    </source>
</evidence>
<dbReference type="EMBL" id="CAUOFW020006369">
    <property type="protein sequence ID" value="CAK9174441.1"/>
    <property type="molecule type" value="Genomic_DNA"/>
</dbReference>
<reference evidence="2 3" key="1">
    <citation type="submission" date="2024-02" db="EMBL/GenBank/DDBJ databases">
        <authorList>
            <person name="Vignale AGUSTIN F."/>
            <person name="Sosa J E."/>
            <person name="Modenutti C."/>
        </authorList>
    </citation>
    <scope>NUCLEOTIDE SEQUENCE [LARGE SCALE GENOMIC DNA]</scope>
</reference>